<keyword evidence="3" id="KW-1185">Reference proteome</keyword>
<feature type="region of interest" description="Disordered" evidence="1">
    <location>
        <begin position="1"/>
        <end position="22"/>
    </location>
</feature>
<dbReference type="InterPro" id="IPR043851">
    <property type="entry name" value="DUF5813"/>
</dbReference>
<evidence type="ECO:0000256" key="1">
    <source>
        <dbReference type="SAM" id="MobiDB-lite"/>
    </source>
</evidence>
<reference evidence="3" key="1">
    <citation type="submission" date="2017-11" db="EMBL/GenBank/DDBJ databases">
        <title>Phenotypic and genomic properties of facultatively anaerobic sulfur-reducing natronoarchaea from hypersaline soda lakes.</title>
        <authorList>
            <person name="Sorokin D.Y."/>
            <person name="Kublanov I.V."/>
            <person name="Roman P."/>
            <person name="Sinninghe Damste J.S."/>
            <person name="Golyshin P.N."/>
            <person name="Rojo D."/>
            <person name="Ciordia S."/>
            <person name="Mena M.D.C."/>
            <person name="Ferrer M."/>
            <person name="Messina E."/>
            <person name="Smedile F."/>
            <person name="La Spada G."/>
            <person name="La Cono V."/>
            <person name="Yakimov M.M."/>
        </authorList>
    </citation>
    <scope>NUCLEOTIDE SEQUENCE [LARGE SCALE GENOMIC DNA]</scope>
    <source>
        <strain evidence="3">AArc-Sl</strain>
    </source>
</reference>
<feature type="compositionally biased region" description="Acidic residues" evidence="1">
    <location>
        <begin position="7"/>
        <end position="21"/>
    </location>
</feature>
<dbReference type="AlphaFoldDB" id="A0A343TFD5"/>
<accession>A0A343TFD5</accession>
<gene>
    <name evidence="2" type="ORF">AArcSl_0151</name>
</gene>
<name>A0A343TFD5_9EURY</name>
<proteinExistence type="predicted"/>
<evidence type="ECO:0000313" key="2">
    <source>
        <dbReference type="EMBL" id="AUX07807.1"/>
    </source>
</evidence>
<dbReference type="EMBL" id="CP025066">
    <property type="protein sequence ID" value="AUX07807.1"/>
    <property type="molecule type" value="Genomic_DNA"/>
</dbReference>
<organism evidence="2 3">
    <name type="scientific">Halalkaliarchaeum desulfuricum</name>
    <dbReference type="NCBI Taxonomy" id="2055893"/>
    <lineage>
        <taxon>Archaea</taxon>
        <taxon>Methanobacteriati</taxon>
        <taxon>Methanobacteriota</taxon>
        <taxon>Stenosarchaea group</taxon>
        <taxon>Halobacteria</taxon>
        <taxon>Halobacteriales</taxon>
        <taxon>Haloferacaceae</taxon>
        <taxon>Halalkaliarchaeum</taxon>
    </lineage>
</organism>
<evidence type="ECO:0000313" key="3">
    <source>
        <dbReference type="Proteomes" id="UP000263012"/>
    </source>
</evidence>
<dbReference type="KEGG" id="hdf:AArcSl_0151"/>
<dbReference type="Pfam" id="PF19130">
    <property type="entry name" value="DUF5813"/>
    <property type="match status" value="1"/>
</dbReference>
<sequence>MTASTSDVDDDPAVDSPDPDDRDVVRFEISVRVPMLDEVTSDRVADVVEDGWYETFELRVADVAGVLKADRDVSPSVRRSIDDAETRIAVVEATLRDRDTRRGVDDAVAIVNYVEGTYVQGIIPGYAYEEPVADLLSQAHATGGSDGVSNPSE</sequence>
<protein>
    <submittedName>
        <fullName evidence="2">Uncharacterized protein</fullName>
    </submittedName>
</protein>
<dbReference type="Proteomes" id="UP000263012">
    <property type="component" value="Chromosome"/>
</dbReference>